<proteinExistence type="predicted"/>
<comment type="caution">
    <text evidence="2">The sequence shown here is derived from an EMBL/GenBank/DDBJ whole genome shotgun (WGS) entry which is preliminary data.</text>
</comment>
<dbReference type="OrthoDB" id="3460550at2"/>
<protein>
    <submittedName>
        <fullName evidence="2">Uncharacterized protein</fullName>
    </submittedName>
</protein>
<feature type="region of interest" description="Disordered" evidence="1">
    <location>
        <begin position="1"/>
        <end position="77"/>
    </location>
</feature>
<evidence type="ECO:0000256" key="1">
    <source>
        <dbReference type="SAM" id="MobiDB-lite"/>
    </source>
</evidence>
<feature type="region of interest" description="Disordered" evidence="1">
    <location>
        <begin position="268"/>
        <end position="295"/>
    </location>
</feature>
<accession>A0A5S4HK02</accession>
<evidence type="ECO:0000313" key="3">
    <source>
        <dbReference type="Proteomes" id="UP000305238"/>
    </source>
</evidence>
<evidence type="ECO:0000313" key="2">
    <source>
        <dbReference type="EMBL" id="TMR40680.1"/>
    </source>
</evidence>
<name>A0A5S4HK02_9ACTN</name>
<organism evidence="2 3">
    <name type="scientific">Actinomadura geliboluensis</name>
    <dbReference type="NCBI Taxonomy" id="882440"/>
    <lineage>
        <taxon>Bacteria</taxon>
        <taxon>Bacillati</taxon>
        <taxon>Actinomycetota</taxon>
        <taxon>Actinomycetes</taxon>
        <taxon>Streptosporangiales</taxon>
        <taxon>Thermomonosporaceae</taxon>
        <taxon>Actinomadura</taxon>
    </lineage>
</organism>
<dbReference type="RefSeq" id="WP_138635927.1">
    <property type="nucleotide sequence ID" value="NZ_VCKZ01000046.1"/>
</dbReference>
<dbReference type="AlphaFoldDB" id="A0A5S4HK02"/>
<dbReference type="EMBL" id="VCKZ01000046">
    <property type="protein sequence ID" value="TMR40680.1"/>
    <property type="molecule type" value="Genomic_DNA"/>
</dbReference>
<keyword evidence="3" id="KW-1185">Reference proteome</keyword>
<gene>
    <name evidence="2" type="ORF">ETD96_09410</name>
</gene>
<sequence length="309" mass="32708">MFSAETFSAGPPPRTRRPGAAPRGSARSAGSGKRRSPEPVPPEPDPFEPGAGGPEPSGLAASGLTPSGLEAPAPQPANLAADGLTSFAFAVEAESGHRPVRYLIARRLGAGTARTCLVVTAPGPLAGTYLWIAEDAARGTCEVWTRSATMPRSVRIAERQLFGCLPLAEVGYLDIMTWRYPGLGASPQDRRAELPWSRWRSAETRSYLGPATTPGLRVTEATDPATGRVVAREVDRRGATERRWEIVEPGGPGPDAGLPVRIRAHRGDTGATTEYRRDGGPVPVPPEAFDGGPEPLRHALRRLLPARAG</sequence>
<feature type="compositionally biased region" description="Low complexity" evidence="1">
    <location>
        <begin position="18"/>
        <end position="31"/>
    </location>
</feature>
<reference evidence="2 3" key="1">
    <citation type="submission" date="2019-05" db="EMBL/GenBank/DDBJ databases">
        <title>Draft genome sequence of Actinomadura geliboluensis A8036.</title>
        <authorList>
            <person name="Saricaoglu S."/>
            <person name="Isik K."/>
        </authorList>
    </citation>
    <scope>NUCLEOTIDE SEQUENCE [LARGE SCALE GENOMIC DNA]</scope>
    <source>
        <strain evidence="2 3">A8036</strain>
    </source>
</reference>
<dbReference type="Proteomes" id="UP000305238">
    <property type="component" value="Unassembled WGS sequence"/>
</dbReference>